<feature type="chain" id="PRO_5043118855" description="Putative beta-lactamase-inhibitor-like PepSY-like domain-containing protein" evidence="1">
    <location>
        <begin position="21"/>
        <end position="277"/>
    </location>
</feature>
<dbReference type="PROSITE" id="PS51257">
    <property type="entry name" value="PROKAR_LIPOPROTEIN"/>
    <property type="match status" value="1"/>
</dbReference>
<evidence type="ECO:0000313" key="4">
    <source>
        <dbReference type="EMBL" id="KIO45822.1"/>
    </source>
</evidence>
<evidence type="ECO:0000313" key="3">
    <source>
        <dbReference type="EMBL" id="KIO43658.1"/>
    </source>
</evidence>
<proteinExistence type="predicted"/>
<dbReference type="AlphaFoldDB" id="A0A0C3NI74"/>
<evidence type="ECO:0000313" key="6">
    <source>
        <dbReference type="Proteomes" id="UP000031980"/>
    </source>
</evidence>
<feature type="signal peptide" evidence="1">
    <location>
        <begin position="1"/>
        <end position="20"/>
    </location>
</feature>
<evidence type="ECO:0000313" key="5">
    <source>
        <dbReference type="Proteomes" id="UP000031937"/>
    </source>
</evidence>
<dbReference type="EMBL" id="JPIU01000037">
    <property type="protein sequence ID" value="KIO45822.1"/>
    <property type="molecule type" value="Genomic_DNA"/>
</dbReference>
<dbReference type="Proteomes" id="UP000031937">
    <property type="component" value="Unassembled WGS sequence"/>
</dbReference>
<dbReference type="InterPro" id="IPR021533">
    <property type="entry name" value="PepSY-like"/>
</dbReference>
<dbReference type="Proteomes" id="UP000031980">
    <property type="component" value="Unassembled WGS sequence"/>
</dbReference>
<dbReference type="RefSeq" id="WP_041503853.1">
    <property type="nucleotide sequence ID" value="NZ_JPIT01000031.1"/>
</dbReference>
<dbReference type="EMBL" id="JPIT01000031">
    <property type="protein sequence ID" value="KIO43658.1"/>
    <property type="molecule type" value="Genomic_DNA"/>
</dbReference>
<sequence length="277" mass="32372">MKTRFTILILLLATTLTATSCDKDDDNNYRPNEKVIGTFNSKYPDAQHVEWEIKNNYNVAEFRNNGIKTETWINSSGIWYMTESDIPFESLPEAVKTSFNASEYAQWRKEDVDKVERADMETIYVIEVEQGNQEMDLYYTEDGNLFKAVPDNDSDNYLPTSLPEEIKNFINQTYDNAPIIDMEIELGFIEVEIWDNNRKKEVIFAAKDNKWQLTTWEIRENEVPADILNLIRSRYADYLIDDIDYEERANGTNVYLFELEKGKEELQVVVDSEGNIL</sequence>
<feature type="domain" description="Putative beta-lactamase-inhibitor-like PepSY-like" evidence="2">
    <location>
        <begin position="190"/>
        <end position="277"/>
    </location>
</feature>
<comment type="caution">
    <text evidence="4">The sequence shown here is derived from an EMBL/GenBank/DDBJ whole genome shotgun (WGS) entry which is preliminary data.</text>
</comment>
<evidence type="ECO:0000259" key="2">
    <source>
        <dbReference type="Pfam" id="PF11396"/>
    </source>
</evidence>
<name>A0A0C3NI74_9PORP</name>
<keyword evidence="1" id="KW-0732">Signal</keyword>
<dbReference type="Gene3D" id="3.10.450.360">
    <property type="match status" value="2"/>
</dbReference>
<keyword evidence="6" id="KW-1185">Reference proteome</keyword>
<dbReference type="Pfam" id="PF11396">
    <property type="entry name" value="PepSY_like"/>
    <property type="match status" value="2"/>
</dbReference>
<protein>
    <recommendedName>
        <fullName evidence="2">Putative beta-lactamase-inhibitor-like PepSY-like domain-containing protein</fullName>
    </recommendedName>
</protein>
<gene>
    <name evidence="4" type="ORF">BA92_05040</name>
    <name evidence="3" type="ORF">IE90_11100</name>
</gene>
<feature type="domain" description="Putative beta-lactamase-inhibitor-like PepSY-like" evidence="2">
    <location>
        <begin position="57"/>
        <end position="146"/>
    </location>
</feature>
<reference evidence="3 5" key="2">
    <citation type="submission" date="2014-07" db="EMBL/GenBank/DDBJ databases">
        <title>Porphyromonadaceae bacterium OUH 334697 = ATCC BAA-2682 = DSM 28341 draft genome.</title>
        <authorList>
            <person name="Sydenham T.V."/>
            <person name="Hasman H."/>
            <person name="Justesen U.S."/>
        </authorList>
    </citation>
    <scope>NUCLEOTIDE SEQUENCE [LARGE SCALE GENOMIC DNA]</scope>
    <source>
        <strain evidence="3 5">OUH 334697</strain>
    </source>
</reference>
<reference evidence="4 6" key="1">
    <citation type="submission" date="2014-07" db="EMBL/GenBank/DDBJ databases">
        <title>Porphyromonadaceae bacterium OUH 308042 = ATCC BAA-2681 = DSM 28342 draft genome.</title>
        <authorList>
            <person name="Sydenham T.V."/>
            <person name="Hasman H."/>
            <person name="Justensen U.S."/>
        </authorList>
    </citation>
    <scope>NUCLEOTIDE SEQUENCE [LARGE SCALE GENOMIC DNA]</scope>
    <source>
        <strain evidence="4 6">OUH 308042</strain>
    </source>
</reference>
<dbReference type="SUPFAM" id="SSF160574">
    <property type="entry name" value="BT0923-like"/>
    <property type="match status" value="2"/>
</dbReference>
<accession>A0A0C3NI74</accession>
<organism evidence="4 6">
    <name type="scientific">Sanguibacteroides justesenii</name>
    <dbReference type="NCBI Taxonomy" id="1547597"/>
    <lineage>
        <taxon>Bacteria</taxon>
        <taxon>Pseudomonadati</taxon>
        <taxon>Bacteroidota</taxon>
        <taxon>Bacteroidia</taxon>
        <taxon>Bacteroidales</taxon>
        <taxon>Porphyromonadaceae</taxon>
        <taxon>Sanguibacteroides</taxon>
    </lineage>
</organism>
<dbReference type="OrthoDB" id="799540at2"/>
<evidence type="ECO:0000256" key="1">
    <source>
        <dbReference type="SAM" id="SignalP"/>
    </source>
</evidence>